<keyword evidence="3" id="KW-1185">Reference proteome</keyword>
<sequence>MAGANTFECGPESGPAAPPTFRKQVTADMPLYNVGDLAKVMDSPSTPRLYASKLFESVSVKDFGAKGDGVADDTEAIQAAIDFALQNAITEVYVPDGRYLTSDTLHLGWGNSFYTINLVGPRTGTYWGNNPDRSGARILPTKTDRPCINIQGGRNSGIHGIGFLSEKLAMYIETNIAGASQNFPSDPAGWNDNRNIPRGLQRNAPFCCISIDAYTAKERSYPAVKYPPWTGLGQDTQTQLAPSSRCTIDSCDISGFCVGVITEPCGGDGNGDFTRIRNCNIGTGVYGIAICHTQSRSVEIRNCVWTKLHTFLDNSTFGQGLGQLDGGMDLCSGGTSYQAFNIGTTTWVGGFVVKNLYMESTVRLGLFSGGFATFQAAVLFEGCRFAFHPETWNGVPADAPVFHLEVNGTAAVKFSHCRFDSGRFFVTNASAGVVFENCQWTCGGDYAANSHGAFLDPAIALGYDHFGGLHIINRTNTRGPQIIGQCEATHFRWDPQNNKLFSAGQYFQSASNVSVRDPNMEGALVHAAAESYRDAQGRNWPILLKPSSTALPLGNNGTFTVQPSQSGMTLSGEISALAQAGKNVGGFWRRLDPGDILEDSSTCNVYIVTSVKLNATTNNFVFTAEQQNNYSVRTGTAVPSKTVSSGPSLYLYKAIRLPRDMYFGDFAANSTNVTNVHRGNGYGDRLKDDIPIGMLIAEEPSVSVSGDYAVASKGNVRIASVANGSPGTPGSLMLTSPASYTGRFPIMPVMLAGVNVRTAGLQPKHVGRFKCAIATSTTVPEPNITAQSRILLIPANSEAAALMGSAKSLYVSAKSPGASFTVVTADGTSANGNETFDYLIDA</sequence>
<dbReference type="Gene3D" id="2.160.20.10">
    <property type="entry name" value="Single-stranded right-handed beta-helix, Pectin lyase-like"/>
    <property type="match status" value="1"/>
</dbReference>
<comment type="caution">
    <text evidence="2">The sequence shown here is derived from an EMBL/GenBank/DDBJ whole genome shotgun (WGS) entry which is preliminary data.</text>
</comment>
<evidence type="ECO:0000259" key="1">
    <source>
        <dbReference type="Pfam" id="PF12708"/>
    </source>
</evidence>
<feature type="domain" description="Rhamnogalacturonase A/B/Epimerase-like pectate lyase" evidence="1">
    <location>
        <begin position="58"/>
        <end position="120"/>
    </location>
</feature>
<name>A0A9P9GTE8_FUSSL</name>
<dbReference type="InterPro" id="IPR024535">
    <property type="entry name" value="RHGA/B-epi-like_pectate_lyase"/>
</dbReference>
<dbReference type="AlphaFoldDB" id="A0A9P9GTE8"/>
<proteinExistence type="predicted"/>
<dbReference type="EMBL" id="JAGTJS010000018">
    <property type="protein sequence ID" value="KAH7243832.1"/>
    <property type="molecule type" value="Genomic_DNA"/>
</dbReference>
<dbReference type="GO" id="GO:0016829">
    <property type="term" value="F:lyase activity"/>
    <property type="evidence" value="ECO:0007669"/>
    <property type="project" value="UniProtKB-KW"/>
</dbReference>
<dbReference type="Pfam" id="PF12708">
    <property type="entry name" value="Pect-lyase_RHGA_epim"/>
    <property type="match status" value="1"/>
</dbReference>
<accession>A0A9P9GTE8</accession>
<dbReference type="OrthoDB" id="187139at2759"/>
<evidence type="ECO:0000313" key="2">
    <source>
        <dbReference type="EMBL" id="KAH7243832.1"/>
    </source>
</evidence>
<dbReference type="InterPro" id="IPR011050">
    <property type="entry name" value="Pectin_lyase_fold/virulence"/>
</dbReference>
<dbReference type="InterPro" id="IPR012334">
    <property type="entry name" value="Pectin_lyas_fold"/>
</dbReference>
<reference evidence="2" key="1">
    <citation type="journal article" date="2021" name="Nat. Commun.">
        <title>Genetic determinants of endophytism in the Arabidopsis root mycobiome.</title>
        <authorList>
            <person name="Mesny F."/>
            <person name="Miyauchi S."/>
            <person name="Thiergart T."/>
            <person name="Pickel B."/>
            <person name="Atanasova L."/>
            <person name="Karlsson M."/>
            <person name="Huettel B."/>
            <person name="Barry K.W."/>
            <person name="Haridas S."/>
            <person name="Chen C."/>
            <person name="Bauer D."/>
            <person name="Andreopoulos W."/>
            <person name="Pangilinan J."/>
            <person name="LaButti K."/>
            <person name="Riley R."/>
            <person name="Lipzen A."/>
            <person name="Clum A."/>
            <person name="Drula E."/>
            <person name="Henrissat B."/>
            <person name="Kohler A."/>
            <person name="Grigoriev I.V."/>
            <person name="Martin F.M."/>
            <person name="Hacquard S."/>
        </authorList>
    </citation>
    <scope>NUCLEOTIDE SEQUENCE</scope>
    <source>
        <strain evidence="2">FSSC 5 MPI-SDFR-AT-0091</strain>
    </source>
</reference>
<keyword evidence="2" id="KW-0456">Lyase</keyword>
<gene>
    <name evidence="2" type="ORF">B0J15DRAFT_469735</name>
</gene>
<dbReference type="Proteomes" id="UP000736672">
    <property type="component" value="Unassembled WGS sequence"/>
</dbReference>
<dbReference type="SUPFAM" id="SSF51126">
    <property type="entry name" value="Pectin lyase-like"/>
    <property type="match status" value="1"/>
</dbReference>
<protein>
    <submittedName>
        <fullName evidence="2">Pectin lyase fold/virulence factor</fullName>
    </submittedName>
</protein>
<organism evidence="2 3">
    <name type="scientific">Fusarium solani</name>
    <name type="common">Filamentous fungus</name>
    <dbReference type="NCBI Taxonomy" id="169388"/>
    <lineage>
        <taxon>Eukaryota</taxon>
        <taxon>Fungi</taxon>
        <taxon>Dikarya</taxon>
        <taxon>Ascomycota</taxon>
        <taxon>Pezizomycotina</taxon>
        <taxon>Sordariomycetes</taxon>
        <taxon>Hypocreomycetidae</taxon>
        <taxon>Hypocreales</taxon>
        <taxon>Nectriaceae</taxon>
        <taxon>Fusarium</taxon>
        <taxon>Fusarium solani species complex</taxon>
    </lineage>
</organism>
<evidence type="ECO:0000313" key="3">
    <source>
        <dbReference type="Proteomes" id="UP000736672"/>
    </source>
</evidence>